<protein>
    <submittedName>
        <fullName evidence="1">Uncharacterized protein</fullName>
    </submittedName>
</protein>
<sequence length="310" mass="33650">MMPGNEPRPRIDDTFAAVVADLPTDLRREAEHLPHRLGLTRSPDGAWEDFVVMDPNRDLPRYAAEDPARPGHCRLASGPLLAYRRAHHCAAVYGLIADRIADGQVAQSRVFVRLRDEVLRAWIRALGVATGSPARARAVVGTALRATEWGNARERRALVRARCRGEGTLSAREYFAFTSAKLRWFGATAHGLLLSLGEPGRAGALRRTYDIFSIALQCIDDALDDASDRRTRGASFPSALGFPPGGLLAAAPGLIGRAASLARAARFHEFGLWLERVTATLERWPIPGDPLQSSLAAAVLHAAVEEAHHG</sequence>
<proteinExistence type="predicted"/>
<organism evidence="1 2">
    <name type="scientific">Sorangium cellulosum (strain So ce56)</name>
    <name type="common">Polyangium cellulosum (strain So ce56)</name>
    <dbReference type="NCBI Taxonomy" id="448385"/>
    <lineage>
        <taxon>Bacteria</taxon>
        <taxon>Pseudomonadati</taxon>
        <taxon>Myxococcota</taxon>
        <taxon>Polyangia</taxon>
        <taxon>Polyangiales</taxon>
        <taxon>Polyangiaceae</taxon>
        <taxon>Sorangium</taxon>
    </lineage>
</organism>
<dbReference type="eggNOG" id="ENOG50316Y3">
    <property type="taxonomic scope" value="Bacteria"/>
</dbReference>
<dbReference type="KEGG" id="scl:sce3205"/>
<evidence type="ECO:0000313" key="1">
    <source>
        <dbReference type="EMBL" id="CAN93364.1"/>
    </source>
</evidence>
<keyword evidence="2" id="KW-1185">Reference proteome</keyword>
<dbReference type="Proteomes" id="UP000002139">
    <property type="component" value="Chromosome"/>
</dbReference>
<dbReference type="HOGENOM" id="CLU_896879_0_0_7"/>
<dbReference type="AlphaFoldDB" id="A9GJ71"/>
<accession>A9GJ71</accession>
<gene>
    <name evidence="1" type="ordered locus">sce3205</name>
</gene>
<reference evidence="1 2" key="1">
    <citation type="journal article" date="2007" name="Nat. Biotechnol.">
        <title>Complete genome sequence of the myxobacterium Sorangium cellulosum.</title>
        <authorList>
            <person name="Schneiker S."/>
            <person name="Perlova O."/>
            <person name="Kaiser O."/>
            <person name="Gerth K."/>
            <person name="Alici A."/>
            <person name="Altmeyer M.O."/>
            <person name="Bartels D."/>
            <person name="Bekel T."/>
            <person name="Beyer S."/>
            <person name="Bode E."/>
            <person name="Bode H.B."/>
            <person name="Bolten C.J."/>
            <person name="Choudhuri J.V."/>
            <person name="Doss S."/>
            <person name="Elnakady Y.A."/>
            <person name="Frank B."/>
            <person name="Gaigalat L."/>
            <person name="Goesmann A."/>
            <person name="Groeger C."/>
            <person name="Gross F."/>
            <person name="Jelsbak L."/>
            <person name="Jelsbak L."/>
            <person name="Kalinowski J."/>
            <person name="Kegler C."/>
            <person name="Knauber T."/>
            <person name="Konietzny S."/>
            <person name="Kopp M."/>
            <person name="Krause L."/>
            <person name="Krug D."/>
            <person name="Linke B."/>
            <person name="Mahmud T."/>
            <person name="Martinez-Arias R."/>
            <person name="McHardy A.C."/>
            <person name="Merai M."/>
            <person name="Meyer F."/>
            <person name="Mormann S."/>
            <person name="Munoz-Dorado J."/>
            <person name="Perez J."/>
            <person name="Pradella S."/>
            <person name="Rachid S."/>
            <person name="Raddatz G."/>
            <person name="Rosenau F."/>
            <person name="Rueckert C."/>
            <person name="Sasse F."/>
            <person name="Scharfe M."/>
            <person name="Schuster S.C."/>
            <person name="Suen G."/>
            <person name="Treuner-Lange A."/>
            <person name="Velicer G.J."/>
            <person name="Vorholter F.-J."/>
            <person name="Weissman K.J."/>
            <person name="Welch R.D."/>
            <person name="Wenzel S.C."/>
            <person name="Whitworth D.E."/>
            <person name="Wilhelm S."/>
            <person name="Wittmann C."/>
            <person name="Bloecker H."/>
            <person name="Puehler A."/>
            <person name="Mueller R."/>
        </authorList>
    </citation>
    <scope>NUCLEOTIDE SEQUENCE [LARGE SCALE GENOMIC DNA]</scope>
    <source>
        <strain evidence="2">So ce56</strain>
    </source>
</reference>
<dbReference type="RefSeq" id="WP_012235836.1">
    <property type="nucleotide sequence ID" value="NC_010162.1"/>
</dbReference>
<dbReference type="EMBL" id="AM746676">
    <property type="protein sequence ID" value="CAN93364.1"/>
    <property type="molecule type" value="Genomic_DNA"/>
</dbReference>
<name>A9GJ71_SORC5</name>
<dbReference type="BioCyc" id="SCEL448385:SCE_RS16435-MONOMER"/>
<evidence type="ECO:0000313" key="2">
    <source>
        <dbReference type="Proteomes" id="UP000002139"/>
    </source>
</evidence>
<dbReference type="STRING" id="448385.sce3205"/>